<dbReference type="EMBL" id="OCMY01000001">
    <property type="protein sequence ID" value="SOD38454.1"/>
    <property type="molecule type" value="Genomic_DNA"/>
</dbReference>
<dbReference type="RefSeq" id="WP_176519155.1">
    <property type="nucleotide sequence ID" value="NZ_OCMY01000001.1"/>
</dbReference>
<accession>A0A286BWE5</accession>
<evidence type="ECO:0000313" key="2">
    <source>
        <dbReference type="Proteomes" id="UP000219271"/>
    </source>
</evidence>
<dbReference type="AlphaFoldDB" id="A0A286BWE5"/>
<sequence>MTDKMVIVVEGELERGVAANVIGLLGVSIGYHVQGIVGPDVVDANGVAHRGMSMVGLPVLVADRETLRSIYEQVLQIRGLTVLDVSDAAVASRDYTSYTNTLQDPDKSSRPLGLAIHGPRAQVNQVTGRLGLLR</sequence>
<proteinExistence type="predicted"/>
<dbReference type="Proteomes" id="UP000219271">
    <property type="component" value="Unassembled WGS sequence"/>
</dbReference>
<dbReference type="InterPro" id="IPR017021">
    <property type="entry name" value="UCP033763"/>
</dbReference>
<evidence type="ECO:0000313" key="1">
    <source>
        <dbReference type="EMBL" id="SOD38454.1"/>
    </source>
</evidence>
<dbReference type="Gene3D" id="3.40.1490.10">
    <property type="entry name" value="Bit1"/>
    <property type="match status" value="1"/>
</dbReference>
<reference evidence="2" key="1">
    <citation type="submission" date="2017-09" db="EMBL/GenBank/DDBJ databases">
        <authorList>
            <person name="Varghese N."/>
            <person name="Submissions S."/>
        </authorList>
    </citation>
    <scope>NUCLEOTIDE SEQUENCE [LARGE SCALE GENOMIC DNA]</scope>
    <source>
        <strain evidence="2">JKS000234</strain>
    </source>
</reference>
<dbReference type="SUPFAM" id="SSF102462">
    <property type="entry name" value="Peptidyl-tRNA hydrolase II"/>
    <property type="match status" value="1"/>
</dbReference>
<name>A0A286BWE5_9GAMM</name>
<organism evidence="1 2">
    <name type="scientific">Candidatus Pantoea floridensis</name>
    <dbReference type="NCBI Taxonomy" id="1938870"/>
    <lineage>
        <taxon>Bacteria</taxon>
        <taxon>Pseudomonadati</taxon>
        <taxon>Pseudomonadota</taxon>
        <taxon>Gammaproteobacteria</taxon>
        <taxon>Enterobacterales</taxon>
        <taxon>Erwiniaceae</taxon>
        <taxon>Pantoea</taxon>
    </lineage>
</organism>
<dbReference type="InterPro" id="IPR023476">
    <property type="entry name" value="Pep_tRNA_hydro_II_dom_sf"/>
</dbReference>
<gene>
    <name evidence="1" type="ORF">SAMN06273570_2870</name>
</gene>
<dbReference type="InterPro" id="IPR018988">
    <property type="entry name" value="DUF2000"/>
</dbReference>
<protein>
    <recommendedName>
        <fullName evidence="3">DUF2000 domain-containing protein</fullName>
    </recommendedName>
</protein>
<dbReference type="Pfam" id="PF09391">
    <property type="entry name" value="DUF2000"/>
    <property type="match status" value="1"/>
</dbReference>
<keyword evidence="2" id="KW-1185">Reference proteome</keyword>
<dbReference type="PIRSF" id="PIRSF033736">
    <property type="entry name" value="UCP033763"/>
    <property type="match status" value="1"/>
</dbReference>
<evidence type="ECO:0008006" key="3">
    <source>
        <dbReference type="Google" id="ProtNLM"/>
    </source>
</evidence>